<gene>
    <name evidence="1" type="ORF">LCGC14_2578600</name>
</gene>
<evidence type="ECO:0000313" key="1">
    <source>
        <dbReference type="EMBL" id="KKK41708.1"/>
    </source>
</evidence>
<proteinExistence type="predicted"/>
<organism evidence="1">
    <name type="scientific">marine sediment metagenome</name>
    <dbReference type="NCBI Taxonomy" id="412755"/>
    <lineage>
        <taxon>unclassified sequences</taxon>
        <taxon>metagenomes</taxon>
        <taxon>ecological metagenomes</taxon>
    </lineage>
</organism>
<name>A0A0F8VAS8_9ZZZZ</name>
<feature type="non-terminal residue" evidence="1">
    <location>
        <position position="1"/>
    </location>
</feature>
<dbReference type="EMBL" id="LAZR01070378">
    <property type="protein sequence ID" value="KKK41708.1"/>
    <property type="molecule type" value="Genomic_DNA"/>
</dbReference>
<sequence>LPTILGGAIGGAAGSLVIKRYNFKKESIWIEGFLRWSRIFSIISYNGTVGFESDNANPNSFERNKWTGKKKYEFKYSKLKGKSKVAPYQIFPDNPNKLGIFSKTFENFEFYASQINYHG</sequence>
<reference evidence="1" key="1">
    <citation type="journal article" date="2015" name="Nature">
        <title>Complex archaea that bridge the gap between prokaryotes and eukaryotes.</title>
        <authorList>
            <person name="Spang A."/>
            <person name="Saw J.H."/>
            <person name="Jorgensen S.L."/>
            <person name="Zaremba-Niedzwiedzka K."/>
            <person name="Martijn J."/>
            <person name="Lind A.E."/>
            <person name="van Eijk R."/>
            <person name="Schleper C."/>
            <person name="Guy L."/>
            <person name="Ettema T.J."/>
        </authorList>
    </citation>
    <scope>NUCLEOTIDE SEQUENCE</scope>
</reference>
<accession>A0A0F8VAS8</accession>
<dbReference type="AlphaFoldDB" id="A0A0F8VAS8"/>
<protein>
    <submittedName>
        <fullName evidence="1">Uncharacterized protein</fullName>
    </submittedName>
</protein>
<comment type="caution">
    <text evidence="1">The sequence shown here is derived from an EMBL/GenBank/DDBJ whole genome shotgun (WGS) entry which is preliminary data.</text>
</comment>